<comment type="caution">
    <text evidence="1">The sequence shown here is derived from an EMBL/GenBank/DDBJ whole genome shotgun (WGS) entry which is preliminary data.</text>
</comment>
<gene>
    <name evidence="1" type="ORF">FKY71_07675</name>
</gene>
<evidence type="ECO:0000313" key="2">
    <source>
        <dbReference type="Proteomes" id="UP000315400"/>
    </source>
</evidence>
<name>A0A540VSA2_9GAMM</name>
<dbReference type="EMBL" id="VIFK01000049">
    <property type="protein sequence ID" value="TQE99618.1"/>
    <property type="molecule type" value="Genomic_DNA"/>
</dbReference>
<organism evidence="1 2">
    <name type="scientific">Spiribacter salinus</name>
    <dbReference type="NCBI Taxonomy" id="1335746"/>
    <lineage>
        <taxon>Bacteria</taxon>
        <taxon>Pseudomonadati</taxon>
        <taxon>Pseudomonadota</taxon>
        <taxon>Gammaproteobacteria</taxon>
        <taxon>Chromatiales</taxon>
        <taxon>Ectothiorhodospiraceae</taxon>
        <taxon>Spiribacter</taxon>
    </lineage>
</organism>
<dbReference type="Proteomes" id="UP000315400">
    <property type="component" value="Unassembled WGS sequence"/>
</dbReference>
<dbReference type="AlphaFoldDB" id="A0A540VSA2"/>
<protein>
    <submittedName>
        <fullName evidence="1">Uncharacterized protein</fullName>
    </submittedName>
</protein>
<reference evidence="1 2" key="1">
    <citation type="submission" date="2019-06" db="EMBL/GenBank/DDBJ databases">
        <title>Metagenome assembled Genome of Spiribacter salinus SL48-SHIP from the microbial mat of Salt Lake 48 (Novosibirsk region, Russia).</title>
        <authorList>
            <person name="Shipova A."/>
            <person name="Rozanov A.S."/>
            <person name="Bryanskaya A.V."/>
            <person name="Peltek S.E."/>
        </authorList>
    </citation>
    <scope>NUCLEOTIDE SEQUENCE [LARGE SCALE GENOMIC DNA]</scope>
    <source>
        <strain evidence="1">SL48-SHIP-2</strain>
    </source>
</reference>
<sequence length="255" mass="27015">MTPQAVLPELLDRIAASHGTPVLIGADELAAWPAEAVTALQSQGVITRTRPAVSTVCPGCERECVMPVYTPTGAGHAAGAFIVCDKRSDINRVPVPLDRLEQWQVSGNSIAEMLAALLGLHRSGQDDASGGRWEVGLLKGARHSSHVVMRAGNGLTLELAGHSIALAEVLALENGALSVDKRALTRLVDQPVAGAGDVESAAQRRERLKKRVQALKAKGVRAFLKTVAEEEGISVSRLKQLLKDDPAPAKSPLNW</sequence>
<evidence type="ECO:0000313" key="1">
    <source>
        <dbReference type="EMBL" id="TQE99618.1"/>
    </source>
</evidence>
<proteinExistence type="predicted"/>
<accession>A0A540VSA2</accession>